<dbReference type="InterPro" id="IPR007863">
    <property type="entry name" value="Peptidase_M16_C"/>
</dbReference>
<evidence type="ECO:0000259" key="1">
    <source>
        <dbReference type="Pfam" id="PF00675"/>
    </source>
</evidence>
<keyword evidence="3" id="KW-0378">Hydrolase</keyword>
<evidence type="ECO:0000313" key="3">
    <source>
        <dbReference type="EMBL" id="TDQ43955.1"/>
    </source>
</evidence>
<organism evidence="3 4">
    <name type="scientific">Tepidicella xavieri</name>
    <dbReference type="NCBI Taxonomy" id="360241"/>
    <lineage>
        <taxon>Bacteria</taxon>
        <taxon>Pseudomonadati</taxon>
        <taxon>Pseudomonadota</taxon>
        <taxon>Betaproteobacteria</taxon>
        <taxon>Burkholderiales</taxon>
        <taxon>Tepidicella</taxon>
    </lineage>
</organism>
<keyword evidence="3" id="KW-0645">Protease</keyword>
<dbReference type="Pfam" id="PF00675">
    <property type="entry name" value="Peptidase_M16"/>
    <property type="match status" value="1"/>
</dbReference>
<dbReference type="EMBL" id="SNYL01000004">
    <property type="protein sequence ID" value="TDQ43955.1"/>
    <property type="molecule type" value="Genomic_DNA"/>
</dbReference>
<comment type="caution">
    <text evidence="3">The sequence shown here is derived from an EMBL/GenBank/DDBJ whole genome shotgun (WGS) entry which is preliminary data.</text>
</comment>
<dbReference type="RefSeq" id="WP_245988827.1">
    <property type="nucleotide sequence ID" value="NZ_SNYL01000004.1"/>
</dbReference>
<feature type="domain" description="Peptidase M16 N-terminal" evidence="1">
    <location>
        <begin position="57"/>
        <end position="200"/>
    </location>
</feature>
<dbReference type="GO" id="GO:0046872">
    <property type="term" value="F:metal ion binding"/>
    <property type="evidence" value="ECO:0007669"/>
    <property type="project" value="InterPro"/>
</dbReference>
<dbReference type="Pfam" id="PF05193">
    <property type="entry name" value="Peptidase_M16_C"/>
    <property type="match status" value="1"/>
</dbReference>
<dbReference type="Proteomes" id="UP000295510">
    <property type="component" value="Unassembled WGS sequence"/>
</dbReference>
<dbReference type="InterPro" id="IPR011249">
    <property type="entry name" value="Metalloenz_LuxS/M16"/>
</dbReference>
<dbReference type="PANTHER" id="PTHR11851">
    <property type="entry name" value="METALLOPROTEASE"/>
    <property type="match status" value="1"/>
</dbReference>
<reference evidence="3 4" key="1">
    <citation type="submission" date="2019-03" db="EMBL/GenBank/DDBJ databases">
        <title>Genomic Encyclopedia of Type Strains, Phase IV (KMG-IV): sequencing the most valuable type-strain genomes for metagenomic binning, comparative biology and taxonomic classification.</title>
        <authorList>
            <person name="Goeker M."/>
        </authorList>
    </citation>
    <scope>NUCLEOTIDE SEQUENCE [LARGE SCALE GENOMIC DNA]</scope>
    <source>
        <strain evidence="3 4">DSM 19605</strain>
    </source>
</reference>
<feature type="domain" description="Peptidase M16 C-terminal" evidence="2">
    <location>
        <begin position="210"/>
        <end position="388"/>
    </location>
</feature>
<sequence length="457" mass="50480">MKTRMTLNHRLGWPRRWAQAVLVALGWGLTVASAQASLPIEHWTQPSGARIYMVHSANLPMLDVQIDVDAGSRRDPRDRAGLAQAVAQMYDKGVRAHAGRPALDENQLVESWADLGAQFRVQATADRLSFQLRTLIRPDLLDPAVTLMAHQLAAPAFPQAVWARERERLVAAWRQAQTQPGTVAARRFAEAVYGDHPYGQEARPETWAAIDSADLEGFVRRHVRACDARVTLVGDVQRAQADAIVSRLLAGWADRPCTPLPPVAEVAPLARAQLVQVPFEAAQAQILIGQPGFPRSDPDFLALTVGNHILGGSGFTSRLMQEIRERRGLTYGIYSYFSPGRHAGAFTVSMQTRPDQAEEAVRLIHEEIRRFVAEGPTPQELAEAQQALINGFALRLDSNRKWLDNVAAMAWNDLPLDYLDTWTAQIAALTPAQVRAAMQRVLQPDRLVTVVVGGRQP</sequence>
<dbReference type="PANTHER" id="PTHR11851:SF224">
    <property type="entry name" value="PROCESSING PROTEASE"/>
    <property type="match status" value="1"/>
</dbReference>
<name>A0A4R6UGB0_9BURK</name>
<dbReference type="GO" id="GO:0008233">
    <property type="term" value="F:peptidase activity"/>
    <property type="evidence" value="ECO:0007669"/>
    <property type="project" value="UniProtKB-KW"/>
</dbReference>
<gene>
    <name evidence="3" type="ORF">DFR43_10433</name>
</gene>
<keyword evidence="4" id="KW-1185">Reference proteome</keyword>
<proteinExistence type="predicted"/>
<dbReference type="Gene3D" id="3.30.830.10">
    <property type="entry name" value="Metalloenzyme, LuxS/M16 peptidase-like"/>
    <property type="match status" value="2"/>
</dbReference>
<dbReference type="InterPro" id="IPR050361">
    <property type="entry name" value="MPP/UQCRC_Complex"/>
</dbReference>
<evidence type="ECO:0000259" key="2">
    <source>
        <dbReference type="Pfam" id="PF05193"/>
    </source>
</evidence>
<dbReference type="AlphaFoldDB" id="A0A4R6UGB0"/>
<evidence type="ECO:0000313" key="4">
    <source>
        <dbReference type="Proteomes" id="UP000295510"/>
    </source>
</evidence>
<dbReference type="InterPro" id="IPR011765">
    <property type="entry name" value="Pept_M16_N"/>
</dbReference>
<accession>A0A4R6UGB0</accession>
<dbReference type="GO" id="GO:0006508">
    <property type="term" value="P:proteolysis"/>
    <property type="evidence" value="ECO:0007669"/>
    <property type="project" value="UniProtKB-KW"/>
</dbReference>
<protein>
    <submittedName>
        <fullName evidence="3">Zinc protease</fullName>
    </submittedName>
</protein>
<dbReference type="SUPFAM" id="SSF63411">
    <property type="entry name" value="LuxS/MPP-like metallohydrolase"/>
    <property type="match status" value="2"/>
</dbReference>